<accession>A0A843WL76</accession>
<keyword evidence="3" id="KW-0862">Zinc</keyword>
<evidence type="ECO:0000256" key="2">
    <source>
        <dbReference type="ARBA" id="ARBA00022771"/>
    </source>
</evidence>
<dbReference type="PANTHER" id="PTHR42647:SF72">
    <property type="entry name" value="EF-HAND CALCIUM-BINDING DOMAIN-CONTAINING PROTEIN 4A"/>
    <property type="match status" value="1"/>
</dbReference>
<evidence type="ECO:0000313" key="7">
    <source>
        <dbReference type="EMBL" id="MQM07388.1"/>
    </source>
</evidence>
<dbReference type="GO" id="GO:0004842">
    <property type="term" value="F:ubiquitin-protein transferase activity"/>
    <property type="evidence" value="ECO:0007669"/>
    <property type="project" value="TreeGrafter"/>
</dbReference>
<evidence type="ECO:0000256" key="3">
    <source>
        <dbReference type="ARBA" id="ARBA00022833"/>
    </source>
</evidence>
<dbReference type="Gene3D" id="3.30.40.10">
    <property type="entry name" value="Zinc/RING finger domain, C3HC4 (zinc finger)"/>
    <property type="match status" value="1"/>
</dbReference>
<dbReference type="PROSITE" id="PS50089">
    <property type="entry name" value="ZF_RING_2"/>
    <property type="match status" value="1"/>
</dbReference>
<comment type="caution">
    <text evidence="7">The sequence shown here is derived from an EMBL/GenBank/DDBJ whole genome shotgun (WGS) entry which is preliminary data.</text>
</comment>
<keyword evidence="8" id="KW-1185">Reference proteome</keyword>
<evidence type="ECO:0000256" key="4">
    <source>
        <dbReference type="PROSITE-ProRule" id="PRU00175"/>
    </source>
</evidence>
<dbReference type="OrthoDB" id="1711136at2759"/>
<dbReference type="InterPro" id="IPR001841">
    <property type="entry name" value="Znf_RING"/>
</dbReference>
<dbReference type="FunFam" id="3.30.40.10:FF:000239">
    <property type="entry name" value="probable BOI-related E3 ubiquitin-protein ligase 2"/>
    <property type="match status" value="1"/>
</dbReference>
<feature type="region of interest" description="Disordered" evidence="5">
    <location>
        <begin position="16"/>
        <end position="36"/>
    </location>
</feature>
<keyword evidence="2 4" id="KW-0863">Zinc-finger</keyword>
<dbReference type="GO" id="GO:0008270">
    <property type="term" value="F:zinc ion binding"/>
    <property type="evidence" value="ECO:0007669"/>
    <property type="project" value="UniProtKB-KW"/>
</dbReference>
<evidence type="ECO:0000256" key="1">
    <source>
        <dbReference type="ARBA" id="ARBA00022723"/>
    </source>
</evidence>
<sequence length="394" mass="42697">MANALMISPSLCQNPNYPPSPFLQSKRKRSKPPTSQVALFMGPHPASMLPHAQHRQHQKASIAPSMAQNSAEYFSTLSMFGINPLQTSPNLIGKSLRPDESGVLSARQSQVGGGESAPDFSTMRKRGRDPEAAAAAAGEEEVMAPTSSFQYSNVPMDKHQRVFPAAPNGGIPTGSAGTSPSCSLLCFPADDPDSDLPFTMRKDLFELDLFLSAQMERVRAEMEQRRRRQWAGVARAVEDALQRVVRDKDEEIASVARRNSALEERVGVLAMEGQMWRALARTNEAAAAALRRDIELARQAAGEAGGRRGGGAPWADPEVGDSVSCCEVRREEEQEEVWDGGGGRRRCRVCRRAEVSTLVLPCRHLCLCGECDAATAACPLCGSQKSASIKVHLL</sequence>
<dbReference type="PANTHER" id="PTHR42647">
    <property type="entry name" value="SBP (S-RIBONUCLEASE BINDING PROTEIN) FAMILY PROTEIN"/>
    <property type="match status" value="1"/>
</dbReference>
<feature type="region of interest" description="Disordered" evidence="5">
    <location>
        <begin position="91"/>
        <end position="144"/>
    </location>
</feature>
<dbReference type="EMBL" id="NMUH01003861">
    <property type="protein sequence ID" value="MQM07388.1"/>
    <property type="molecule type" value="Genomic_DNA"/>
</dbReference>
<evidence type="ECO:0000259" key="6">
    <source>
        <dbReference type="PROSITE" id="PS50089"/>
    </source>
</evidence>
<feature type="domain" description="RING-type" evidence="6">
    <location>
        <begin position="347"/>
        <end position="381"/>
    </location>
</feature>
<proteinExistence type="predicted"/>
<reference evidence="7" key="1">
    <citation type="submission" date="2017-07" db="EMBL/GenBank/DDBJ databases">
        <title>Taro Niue Genome Assembly and Annotation.</title>
        <authorList>
            <person name="Atibalentja N."/>
            <person name="Keating K."/>
            <person name="Fields C.J."/>
        </authorList>
    </citation>
    <scope>NUCLEOTIDE SEQUENCE</scope>
    <source>
        <strain evidence="7">Niue_2</strain>
        <tissue evidence="7">Leaf</tissue>
    </source>
</reference>
<organism evidence="7 8">
    <name type="scientific">Colocasia esculenta</name>
    <name type="common">Wild taro</name>
    <name type="synonym">Arum esculentum</name>
    <dbReference type="NCBI Taxonomy" id="4460"/>
    <lineage>
        <taxon>Eukaryota</taxon>
        <taxon>Viridiplantae</taxon>
        <taxon>Streptophyta</taxon>
        <taxon>Embryophyta</taxon>
        <taxon>Tracheophyta</taxon>
        <taxon>Spermatophyta</taxon>
        <taxon>Magnoliopsida</taxon>
        <taxon>Liliopsida</taxon>
        <taxon>Araceae</taxon>
        <taxon>Aroideae</taxon>
        <taxon>Colocasieae</taxon>
        <taxon>Colocasia</taxon>
    </lineage>
</organism>
<dbReference type="AlphaFoldDB" id="A0A843WL76"/>
<protein>
    <recommendedName>
        <fullName evidence="6">RING-type domain-containing protein</fullName>
    </recommendedName>
</protein>
<dbReference type="Pfam" id="PF13920">
    <property type="entry name" value="zf-C3HC4_3"/>
    <property type="match status" value="1"/>
</dbReference>
<name>A0A843WL76_COLES</name>
<evidence type="ECO:0000313" key="8">
    <source>
        <dbReference type="Proteomes" id="UP000652761"/>
    </source>
</evidence>
<keyword evidence="1" id="KW-0479">Metal-binding</keyword>
<dbReference type="Proteomes" id="UP000652761">
    <property type="component" value="Unassembled WGS sequence"/>
</dbReference>
<evidence type="ECO:0000256" key="5">
    <source>
        <dbReference type="SAM" id="MobiDB-lite"/>
    </source>
</evidence>
<dbReference type="InterPro" id="IPR013083">
    <property type="entry name" value="Znf_RING/FYVE/PHD"/>
</dbReference>
<gene>
    <name evidence="7" type="ORF">Taro_040228</name>
</gene>